<feature type="compositionally biased region" description="Polar residues" evidence="1">
    <location>
        <begin position="148"/>
        <end position="175"/>
    </location>
</feature>
<dbReference type="InterPro" id="IPR036236">
    <property type="entry name" value="Znf_C2H2_sf"/>
</dbReference>
<feature type="domain" description="CIZ1 C2H2-type zinc finger" evidence="3">
    <location>
        <begin position="373"/>
        <end position="399"/>
    </location>
</feature>
<evidence type="ECO:0000313" key="4">
    <source>
        <dbReference type="EMBL" id="CAH1272323.1"/>
    </source>
</evidence>
<dbReference type="Proteomes" id="UP000838412">
    <property type="component" value="Chromosome 8"/>
</dbReference>
<dbReference type="SUPFAM" id="SSF57667">
    <property type="entry name" value="beta-beta-alpha zinc fingers"/>
    <property type="match status" value="1"/>
</dbReference>
<evidence type="ECO:0000259" key="3">
    <source>
        <dbReference type="Pfam" id="PF23330"/>
    </source>
</evidence>
<feature type="region of interest" description="Disordered" evidence="1">
    <location>
        <begin position="341"/>
        <end position="371"/>
    </location>
</feature>
<gene>
    <name evidence="4" type="primary">Hypp4827</name>
    <name evidence="4" type="ORF">BLAG_LOCUS24001</name>
</gene>
<feature type="compositionally biased region" description="Acidic residues" evidence="1">
    <location>
        <begin position="460"/>
        <end position="489"/>
    </location>
</feature>
<dbReference type="GO" id="GO:0005634">
    <property type="term" value="C:nucleus"/>
    <property type="evidence" value="ECO:0007669"/>
    <property type="project" value="TreeGrafter"/>
</dbReference>
<dbReference type="Pfam" id="PF23330">
    <property type="entry name" value="zf-C2H2_14"/>
    <property type="match status" value="1"/>
</dbReference>
<feature type="compositionally biased region" description="Basic and acidic residues" evidence="1">
    <location>
        <begin position="394"/>
        <end position="413"/>
    </location>
</feature>
<feature type="compositionally biased region" description="Polar residues" evidence="1">
    <location>
        <begin position="719"/>
        <end position="728"/>
    </location>
</feature>
<feature type="region of interest" description="Disordered" evidence="1">
    <location>
        <begin position="146"/>
        <end position="272"/>
    </location>
</feature>
<feature type="domain" description="C2H2-type" evidence="2">
    <location>
        <begin position="280"/>
        <end position="304"/>
    </location>
</feature>
<feature type="compositionally biased region" description="Basic and acidic residues" evidence="1">
    <location>
        <begin position="629"/>
        <end position="642"/>
    </location>
</feature>
<dbReference type="Pfam" id="PF12874">
    <property type="entry name" value="zf-met"/>
    <property type="match status" value="1"/>
</dbReference>
<feature type="compositionally biased region" description="Polar residues" evidence="1">
    <location>
        <begin position="531"/>
        <end position="544"/>
    </location>
</feature>
<keyword evidence="5" id="KW-1185">Reference proteome</keyword>
<feature type="compositionally biased region" description="Basic and acidic residues" evidence="1">
    <location>
        <begin position="450"/>
        <end position="459"/>
    </location>
</feature>
<name>A0A8K0AAG7_BRALA</name>
<evidence type="ECO:0000256" key="1">
    <source>
        <dbReference type="SAM" id="MobiDB-lite"/>
    </source>
</evidence>
<feature type="compositionally biased region" description="Basic and acidic residues" evidence="1">
    <location>
        <begin position="184"/>
        <end position="222"/>
    </location>
</feature>
<feature type="compositionally biased region" description="Gly residues" evidence="1">
    <location>
        <begin position="342"/>
        <end position="354"/>
    </location>
</feature>
<feature type="region of interest" description="Disordered" evidence="1">
    <location>
        <begin position="711"/>
        <end position="753"/>
    </location>
</feature>
<feature type="compositionally biased region" description="Polar residues" evidence="1">
    <location>
        <begin position="251"/>
        <end position="260"/>
    </location>
</feature>
<dbReference type="EMBL" id="OV696693">
    <property type="protein sequence ID" value="CAH1272323.1"/>
    <property type="molecule type" value="Genomic_DNA"/>
</dbReference>
<accession>A0A8K0AAG7</accession>
<dbReference type="InterPro" id="IPR056345">
    <property type="entry name" value="Znf-C2H2_CIZ1"/>
</dbReference>
<organism evidence="4 5">
    <name type="scientific">Branchiostoma lanceolatum</name>
    <name type="common">Common lancelet</name>
    <name type="synonym">Amphioxus lanceolatum</name>
    <dbReference type="NCBI Taxonomy" id="7740"/>
    <lineage>
        <taxon>Eukaryota</taxon>
        <taxon>Metazoa</taxon>
        <taxon>Chordata</taxon>
        <taxon>Cephalochordata</taxon>
        <taxon>Leptocardii</taxon>
        <taxon>Amphioxiformes</taxon>
        <taxon>Branchiostomatidae</taxon>
        <taxon>Branchiostoma</taxon>
    </lineage>
</organism>
<dbReference type="Gene3D" id="3.30.160.60">
    <property type="entry name" value="Classic Zinc Finger"/>
    <property type="match status" value="1"/>
</dbReference>
<protein>
    <submittedName>
        <fullName evidence="4">Hypp4827 protein</fullName>
    </submittedName>
</protein>
<feature type="compositionally biased region" description="Basic and acidic residues" evidence="1">
    <location>
        <begin position="591"/>
        <end position="607"/>
    </location>
</feature>
<proteinExistence type="predicted"/>
<dbReference type="PANTHER" id="PTHR15491">
    <property type="match status" value="1"/>
</dbReference>
<sequence length="753" mass="82891">MAHRQGYGQNFAQGQGANQRLWSGAVSPNSQGGIASSLLGAVPGGTSMERLAVIAKVLGNTMQANQLQNMNFQAASSALQMQRNMAQQQGGIAGMASVPNALGAGLLGNSPAGLVGNQSANVLASANFQQQQRQLLLQQQQQQQQQQTSLLGTPPQRYQNVQQQSRRSNKRNNAQRSRYPSGGDRGRSGSWSRDRRTPESDQRSDEGRREEEDGPEAKKSRVDATAYDPSEPTPDDDEDRNVDEVPAGSDIQVTIQQSGEGRTVNDDRPGQQSPEQQKIYICYACNAKCYNLRNYEAHMTGNRHRQRMLKIQEFTQMRVQQATAHMQARMKAEQHLRKIEGQGLGSGSGSGSGSGRHSSGKGNQRKPSTKMEKHWCDTCKINFYGPIVEHRRTKDHKKFRDAQERKKRGRDEEWFPDNPEEMVTVDAVGCFDSEDEDMGDSKEAGEEDLKESNGDKDADILDNAEEDVSGDISPEDNDVQPKTDEEEFSLADLPTQDVDLRQMAGPPPMVLNIEGQFQAPGKILDEEPQDSVGNTIPTSPTPQATAMEEENKVGTDVIASEPQEKERLQTKETEMNGEKSSLQVDVPPEVGEDREQESSKMEVEENKPLAPIQVAASAESEETLQTQAQDDKDTTQVQREETAQTQMQDTKDITHVESEALTQAQDTEDATVLQTEEMVKAQEGNATLAQTVATTEAQVQQLENTTLIQTKETIHAQPESVNDTTNVDADTPEEGVGEPILPPYDPDCAVRSM</sequence>
<evidence type="ECO:0000313" key="5">
    <source>
        <dbReference type="Proteomes" id="UP000838412"/>
    </source>
</evidence>
<reference evidence="4" key="1">
    <citation type="submission" date="2022-01" db="EMBL/GenBank/DDBJ databases">
        <authorList>
            <person name="Braso-Vives M."/>
        </authorList>
    </citation>
    <scope>NUCLEOTIDE SEQUENCE</scope>
</reference>
<dbReference type="OrthoDB" id="10072641at2759"/>
<dbReference type="AlphaFoldDB" id="A0A8K0AAG7"/>
<dbReference type="InterPro" id="IPR026811">
    <property type="entry name" value="CIZ1"/>
</dbReference>
<evidence type="ECO:0000259" key="2">
    <source>
        <dbReference type="Pfam" id="PF12874"/>
    </source>
</evidence>
<dbReference type="InterPro" id="IPR013087">
    <property type="entry name" value="Znf_C2H2_type"/>
</dbReference>
<dbReference type="PANTHER" id="PTHR15491:SF9">
    <property type="entry name" value="CIP1-INTERACTING ZINC FINGER PROTEIN"/>
    <property type="match status" value="1"/>
</dbReference>
<feature type="region of interest" description="Disordered" evidence="1">
    <location>
        <begin position="394"/>
        <end position="653"/>
    </location>
</feature>
<feature type="compositionally biased region" description="Basic and acidic residues" evidence="1">
    <location>
        <begin position="562"/>
        <end position="577"/>
    </location>
</feature>